<evidence type="ECO:0000313" key="1">
    <source>
        <dbReference type="EMBL" id="PSN73163.1"/>
    </source>
</evidence>
<name>A0A2T2P6G8_CORCC</name>
<sequence length="176" mass="19450">MGTAGASLWAFWGREWAKGKKSRNQPFHMAFRLQRLMPGRGEGRARAARTPCCRVVRRRGMCKGRVCKRSPSRSCTRADWVQGLRYERLLILRKLGSENASNLSKPSCRSRDEDDLPIRSVGQMGHQANERAAFAAAHPRILASSCIPGCLSTPCGTPRWMPVSSLKGLGGRLQAG</sequence>
<keyword evidence="2" id="KW-1185">Reference proteome</keyword>
<accession>A0A2T2P6G8</accession>
<reference evidence="1 2" key="1">
    <citation type="journal article" date="2018" name="Front. Microbiol.">
        <title>Genome-Wide Analysis of Corynespora cassiicola Leaf Fall Disease Putative Effectors.</title>
        <authorList>
            <person name="Lopez D."/>
            <person name="Ribeiro S."/>
            <person name="Label P."/>
            <person name="Fumanal B."/>
            <person name="Venisse J.S."/>
            <person name="Kohler A."/>
            <person name="de Oliveira R.R."/>
            <person name="Labutti K."/>
            <person name="Lipzen A."/>
            <person name="Lail K."/>
            <person name="Bauer D."/>
            <person name="Ohm R.A."/>
            <person name="Barry K.W."/>
            <person name="Spatafora J."/>
            <person name="Grigoriev I.V."/>
            <person name="Martin F.M."/>
            <person name="Pujade-Renaud V."/>
        </authorList>
    </citation>
    <scope>NUCLEOTIDE SEQUENCE [LARGE SCALE GENOMIC DNA]</scope>
    <source>
        <strain evidence="1 2">Philippines</strain>
    </source>
</reference>
<dbReference type="Proteomes" id="UP000240883">
    <property type="component" value="Unassembled WGS sequence"/>
</dbReference>
<organism evidence="1 2">
    <name type="scientific">Corynespora cassiicola Philippines</name>
    <dbReference type="NCBI Taxonomy" id="1448308"/>
    <lineage>
        <taxon>Eukaryota</taxon>
        <taxon>Fungi</taxon>
        <taxon>Dikarya</taxon>
        <taxon>Ascomycota</taxon>
        <taxon>Pezizomycotina</taxon>
        <taxon>Dothideomycetes</taxon>
        <taxon>Pleosporomycetidae</taxon>
        <taxon>Pleosporales</taxon>
        <taxon>Corynesporascaceae</taxon>
        <taxon>Corynespora</taxon>
    </lineage>
</organism>
<dbReference type="AlphaFoldDB" id="A0A2T2P6G8"/>
<gene>
    <name evidence="1" type="ORF">BS50DRAFT_180812</name>
</gene>
<evidence type="ECO:0000313" key="2">
    <source>
        <dbReference type="Proteomes" id="UP000240883"/>
    </source>
</evidence>
<dbReference type="EMBL" id="KZ678129">
    <property type="protein sequence ID" value="PSN73163.1"/>
    <property type="molecule type" value="Genomic_DNA"/>
</dbReference>
<proteinExistence type="predicted"/>
<protein>
    <submittedName>
        <fullName evidence="1">Uncharacterized protein</fullName>
    </submittedName>
</protein>